<proteinExistence type="predicted"/>
<protein>
    <submittedName>
        <fullName evidence="1">Uncharacterized protein</fullName>
    </submittedName>
</protein>
<evidence type="ECO:0000313" key="1">
    <source>
        <dbReference type="EMBL" id="HGQ59783.1"/>
    </source>
</evidence>
<dbReference type="EMBL" id="DTBE01000096">
    <property type="protein sequence ID" value="HGQ59783.1"/>
    <property type="molecule type" value="Genomic_DNA"/>
</dbReference>
<sequence length="67" mass="7925">MEGKVIGRHLIKQLSGKQMDCRDGRYHPTGWARQVVRHYIKYLYSKGVSGLDWDTYTRLIFSLNLMH</sequence>
<dbReference type="AlphaFoldDB" id="A0A7J3KG65"/>
<gene>
    <name evidence="1" type="ORF">ENU09_03615</name>
</gene>
<reference evidence="1" key="1">
    <citation type="journal article" date="2020" name="mSystems">
        <title>Genome- and Community-Level Interaction Insights into Carbon Utilization and Element Cycling Functions of Hydrothermarchaeota in Hydrothermal Sediment.</title>
        <authorList>
            <person name="Zhou Z."/>
            <person name="Liu Y."/>
            <person name="Xu W."/>
            <person name="Pan J."/>
            <person name="Luo Z.H."/>
            <person name="Li M."/>
        </authorList>
    </citation>
    <scope>NUCLEOTIDE SEQUENCE [LARGE SCALE GENOMIC DNA]</scope>
    <source>
        <strain evidence="1">SpSt-638</strain>
    </source>
</reference>
<name>A0A7J3KG65_STAMA</name>
<comment type="caution">
    <text evidence="1">The sequence shown here is derived from an EMBL/GenBank/DDBJ whole genome shotgun (WGS) entry which is preliminary data.</text>
</comment>
<accession>A0A7J3KG65</accession>
<organism evidence="1">
    <name type="scientific">Staphylothermus marinus</name>
    <dbReference type="NCBI Taxonomy" id="2280"/>
    <lineage>
        <taxon>Archaea</taxon>
        <taxon>Thermoproteota</taxon>
        <taxon>Thermoprotei</taxon>
        <taxon>Desulfurococcales</taxon>
        <taxon>Desulfurococcaceae</taxon>
        <taxon>Staphylothermus</taxon>
    </lineage>
</organism>